<accession>A0ABS6X7X0</accession>
<evidence type="ECO:0000313" key="1">
    <source>
        <dbReference type="EMBL" id="MBW3363603.1"/>
    </source>
</evidence>
<keyword evidence="2" id="KW-1185">Reference proteome</keyword>
<dbReference type="RefSeq" id="WP_199108209.1">
    <property type="nucleotide sequence ID" value="NZ_JAHWXQ010000001.1"/>
</dbReference>
<dbReference type="InterPro" id="IPR025345">
    <property type="entry name" value="DUF4249"/>
</dbReference>
<proteinExistence type="predicted"/>
<gene>
    <name evidence="1" type="ORF">KYK27_01015</name>
</gene>
<protein>
    <submittedName>
        <fullName evidence="1">DUF4249 domain-containing protein</fullName>
    </submittedName>
</protein>
<sequence>MKIIRIFSLLLLSTIVGLSGCESDVKDIDSFEGKSKLVVISYISPQDTMLVVGVQKTQPAIGRKLTSEQLKVKDAIVTISNGTSTVALNYNHETFQYEADARAWPVEAGKTYSLKVMSAVGNAEATCTIPFTEGIAITELEAPYTIVQDYFGQDVRRYTVSYKWSDAPDKKNYYRTLAYKMYTYTDSYYGTKRVQKEGLYGSFNNDREIQTDEETRNGMMSSEPISYHEYNYAAMDKPFYIYAVLVVSDRNYYLYHRDLNKQQGSNGNPFAEPALIYTNIEGGLGVFAGYNQLVSRLELN</sequence>
<evidence type="ECO:0000313" key="2">
    <source>
        <dbReference type="Proteomes" id="UP000774935"/>
    </source>
</evidence>
<dbReference type="Pfam" id="PF14054">
    <property type="entry name" value="DUF4249"/>
    <property type="match status" value="1"/>
</dbReference>
<dbReference type="PROSITE" id="PS51257">
    <property type="entry name" value="PROKAR_LIPOPROTEIN"/>
    <property type="match status" value="1"/>
</dbReference>
<comment type="caution">
    <text evidence="1">The sequence shown here is derived from an EMBL/GenBank/DDBJ whole genome shotgun (WGS) entry which is preliminary data.</text>
</comment>
<reference evidence="1 2" key="1">
    <citation type="submission" date="2021-07" db="EMBL/GenBank/DDBJ databases">
        <authorList>
            <person name="Kim M.K."/>
        </authorList>
    </citation>
    <scope>NUCLEOTIDE SEQUENCE [LARGE SCALE GENOMIC DNA]</scope>
    <source>
        <strain evidence="1 2">HLY7-15</strain>
    </source>
</reference>
<dbReference type="Proteomes" id="UP000774935">
    <property type="component" value="Unassembled WGS sequence"/>
</dbReference>
<name>A0ABS6X7X0_9BACT</name>
<organism evidence="1 2">
    <name type="scientific">Pontibacter populi</name>
    <dbReference type="NCBI Taxonomy" id="890055"/>
    <lineage>
        <taxon>Bacteria</taxon>
        <taxon>Pseudomonadati</taxon>
        <taxon>Bacteroidota</taxon>
        <taxon>Cytophagia</taxon>
        <taxon>Cytophagales</taxon>
        <taxon>Hymenobacteraceae</taxon>
        <taxon>Pontibacter</taxon>
    </lineage>
</organism>
<dbReference type="EMBL" id="JAHWXQ010000001">
    <property type="protein sequence ID" value="MBW3363603.1"/>
    <property type="molecule type" value="Genomic_DNA"/>
</dbReference>